<feature type="region of interest" description="Disordered" evidence="1">
    <location>
        <begin position="95"/>
        <end position="168"/>
    </location>
</feature>
<feature type="region of interest" description="Disordered" evidence="1">
    <location>
        <begin position="384"/>
        <end position="470"/>
    </location>
</feature>
<dbReference type="EMBL" id="KV875095">
    <property type="protein sequence ID" value="OIW31969.1"/>
    <property type="molecule type" value="Genomic_DNA"/>
</dbReference>
<evidence type="ECO:0000313" key="3">
    <source>
        <dbReference type="Proteomes" id="UP000182658"/>
    </source>
</evidence>
<feature type="compositionally biased region" description="Polar residues" evidence="1">
    <location>
        <begin position="747"/>
        <end position="761"/>
    </location>
</feature>
<dbReference type="AlphaFoldDB" id="A0A1J7JF61"/>
<feature type="compositionally biased region" description="Basic and acidic residues" evidence="1">
    <location>
        <begin position="412"/>
        <end position="429"/>
    </location>
</feature>
<dbReference type="OrthoDB" id="5325276at2759"/>
<feature type="compositionally biased region" description="Basic and acidic residues" evidence="1">
    <location>
        <begin position="828"/>
        <end position="850"/>
    </location>
</feature>
<dbReference type="Proteomes" id="UP000182658">
    <property type="component" value="Unassembled WGS sequence"/>
</dbReference>
<dbReference type="InParanoid" id="A0A1J7JF61"/>
<feature type="compositionally biased region" description="Low complexity" evidence="1">
    <location>
        <begin position="699"/>
        <end position="717"/>
    </location>
</feature>
<feature type="region of interest" description="Disordered" evidence="1">
    <location>
        <begin position="576"/>
        <end position="606"/>
    </location>
</feature>
<feature type="region of interest" description="Disordered" evidence="1">
    <location>
        <begin position="804"/>
        <end position="850"/>
    </location>
</feature>
<feature type="compositionally biased region" description="Polar residues" evidence="1">
    <location>
        <begin position="320"/>
        <end position="333"/>
    </location>
</feature>
<feature type="compositionally biased region" description="Acidic residues" evidence="1">
    <location>
        <begin position="734"/>
        <end position="746"/>
    </location>
</feature>
<feature type="compositionally biased region" description="Low complexity" evidence="1">
    <location>
        <begin position="577"/>
        <end position="590"/>
    </location>
</feature>
<gene>
    <name evidence="2" type="ORF">CONLIGDRAFT_641733</name>
</gene>
<proteinExistence type="predicted"/>
<feature type="compositionally biased region" description="Polar residues" evidence="1">
    <location>
        <begin position="591"/>
        <end position="606"/>
    </location>
</feature>
<keyword evidence="3" id="KW-1185">Reference proteome</keyword>
<evidence type="ECO:0000313" key="2">
    <source>
        <dbReference type="EMBL" id="OIW31969.1"/>
    </source>
</evidence>
<accession>A0A1J7JF61</accession>
<organism evidence="2 3">
    <name type="scientific">Coniochaeta ligniaria NRRL 30616</name>
    <dbReference type="NCBI Taxonomy" id="1408157"/>
    <lineage>
        <taxon>Eukaryota</taxon>
        <taxon>Fungi</taxon>
        <taxon>Dikarya</taxon>
        <taxon>Ascomycota</taxon>
        <taxon>Pezizomycotina</taxon>
        <taxon>Sordariomycetes</taxon>
        <taxon>Sordariomycetidae</taxon>
        <taxon>Coniochaetales</taxon>
        <taxon>Coniochaetaceae</taxon>
        <taxon>Coniochaeta</taxon>
    </lineage>
</organism>
<feature type="compositionally biased region" description="Polar residues" evidence="1">
    <location>
        <begin position="298"/>
        <end position="311"/>
    </location>
</feature>
<protein>
    <submittedName>
        <fullName evidence="2">Uncharacterized protein</fullName>
    </submittedName>
</protein>
<reference evidence="2 3" key="1">
    <citation type="submission" date="2016-10" db="EMBL/GenBank/DDBJ databases">
        <title>Draft genome sequence of Coniochaeta ligniaria NRRL30616, a lignocellulolytic fungus for bioabatement of inhibitors in plant biomass hydrolysates.</title>
        <authorList>
            <consortium name="DOE Joint Genome Institute"/>
            <person name="Jimenez D.J."/>
            <person name="Hector R.E."/>
            <person name="Riley R."/>
            <person name="Sun H."/>
            <person name="Grigoriev I.V."/>
            <person name="Van Elsas J.D."/>
            <person name="Nichols N.N."/>
        </authorList>
    </citation>
    <scope>NUCLEOTIDE SEQUENCE [LARGE SCALE GENOMIC DNA]</scope>
    <source>
        <strain evidence="2 3">NRRL 30616</strain>
    </source>
</reference>
<feature type="region of interest" description="Disordered" evidence="1">
    <location>
        <begin position="294"/>
        <end position="347"/>
    </location>
</feature>
<sequence>MGLLSFLSRKSSSDKRQHDAHIITQSYQNTTARAPPVRGQYPIGGNGSRHLESLTKYHALGQSQLRLDITSLAEEPAPAPVVSTSRDYIVERPSTAPNGISLAANRPNTSKTRLRKSYLSGQLSLSSSRSEQESLRAGHPSDNFDRINSVGNVRPVEVPPRPHTARQRSNPFLITSGRGFKDILDAHSELKPLDFKSRIRASGARDYGEDVADRNIGENGLNLELPEVQAFYAQATDEDLLSKFKCVSVANMSRPYRRDAVLQSYISEPASLGSDLRTKSLNSSSAYIYQHQGAPHVPQNSAVNTASTGQNLDRRPVTSDAVSRRQSLNTHATSDAHPGSTSERSKVRRLAYRGGPPLPLSPLRDSLDMDVDIFGVTSLEHRLTSPPITKQKPDVESPQAAKDSKVSAIPADQKRESIDQIRNDGHDTRPPSSHRSFPLKPSTRRRSGTASSVVSSTKRHTTHSVKPSVASSIASYHTAIESTALAYPTQRQPADSTRVAKRASLPAGLLNVDSHDAGAAETAPSPSIKTGAARYELGNAHDNHQRTQSLTSSLRKLNIEGVSEVVPLRTSSLRNWSISSTTPTTSDTSSNPFQRPQSRNTATTSVDLGKDFAIKNASQLSVGDVPVRRSPGKSNVFNIDDYVSSDDDSLEPRLVRGEGEEELLFSTSGYGTGFQLPGLLDTLASSPPRELAVTDETFSSRPRSSASSPPGYFHKPFGGPGPPYPQRRYILDTAADDEDDEDEDDTQSWQGGDAYTTSGMSSPGRGIRHTKRLSALASHYGHPHPAPDVIEEERDMSKIDIAAAGRQRKEEKARKRAAAAAAKRRLLKGKDKERATGLEADEGHRADIEC</sequence>
<feature type="compositionally biased region" description="Basic residues" evidence="1">
    <location>
        <begin position="814"/>
        <end position="827"/>
    </location>
</feature>
<name>A0A1J7JF61_9PEZI</name>
<feature type="region of interest" description="Disordered" evidence="1">
    <location>
        <begin position="688"/>
        <end position="767"/>
    </location>
</feature>
<evidence type="ECO:0000256" key="1">
    <source>
        <dbReference type="SAM" id="MobiDB-lite"/>
    </source>
</evidence>
<feature type="compositionally biased region" description="Low complexity" evidence="1">
    <location>
        <begin position="117"/>
        <end position="129"/>
    </location>
</feature>